<gene>
    <name evidence="1" type="ORF">P8A19_18460</name>
</gene>
<reference evidence="1 2" key="1">
    <citation type="submission" date="2023-03" db="EMBL/GenBank/DDBJ databases">
        <title>Isolation and description of six Streptomyces strains from soil environments, able to metabolize different microbial glucans.</title>
        <authorList>
            <person name="Widen T."/>
            <person name="Larsbrink J."/>
        </authorList>
    </citation>
    <scope>NUCLEOTIDE SEQUENCE [LARGE SCALE GENOMIC DNA]</scope>
    <source>
        <strain evidence="1 2">Alt2</strain>
    </source>
</reference>
<accession>A0ABY9IR75</accession>
<organism evidence="1 2">
    <name type="scientific">Streptomyces poriferorum</name>
    <dbReference type="NCBI Taxonomy" id="2798799"/>
    <lineage>
        <taxon>Bacteria</taxon>
        <taxon>Bacillati</taxon>
        <taxon>Actinomycetota</taxon>
        <taxon>Actinomycetes</taxon>
        <taxon>Kitasatosporales</taxon>
        <taxon>Streptomycetaceae</taxon>
        <taxon>Streptomyces</taxon>
    </lineage>
</organism>
<proteinExistence type="predicted"/>
<evidence type="ECO:0000313" key="1">
    <source>
        <dbReference type="EMBL" id="WLQ57309.1"/>
    </source>
</evidence>
<dbReference type="RefSeq" id="WP_306071108.1">
    <property type="nucleotide sequence ID" value="NZ_CP120988.1"/>
</dbReference>
<dbReference type="EMBL" id="CP120988">
    <property type="protein sequence ID" value="WLQ57309.1"/>
    <property type="molecule type" value="Genomic_DNA"/>
</dbReference>
<name>A0ABY9IR75_9ACTN</name>
<keyword evidence="2" id="KW-1185">Reference proteome</keyword>
<sequence>MTTWLHDTFPGRDVNLVFARGLPAGVFFEGLREQNREPLAQGEADGWAWAVHDMINVAEDTDYEEVDYGRLCPQGAEVVVFVTEPCSAKAHGPHFAYYRDGRTTLFFSFEDYRQQRVGDNPDHLSAELFAAGVIGPAAECEEWKDGVHDCYEHEDADELRLVRTIADAFGLPSPPLAALPRDPSPLAVPPVATEPVGAVGEVGEARPVVAPGTYAVHARGIDVTELAAACADAGYPARTQGESDGWAWVTWDAAAVRGGEVSQLAGFLTGFRYDERFGGPDRVETVFLSGTPACTCPNGRHYSVQHCEDHPFQFQNSRGGFERTYFNVGRGRETQRHGDLLVRELLAAGIIGRETPAYEADPGFNADGAVTMRIIADHFGLPATT</sequence>
<protein>
    <submittedName>
        <fullName evidence="1">Uncharacterized protein</fullName>
    </submittedName>
</protein>
<dbReference type="Proteomes" id="UP001235744">
    <property type="component" value="Chromosome"/>
</dbReference>
<evidence type="ECO:0000313" key="2">
    <source>
        <dbReference type="Proteomes" id="UP001235744"/>
    </source>
</evidence>